<dbReference type="Pfam" id="PF00106">
    <property type="entry name" value="adh_short"/>
    <property type="match status" value="1"/>
</dbReference>
<accession>A0AAD0SQN7</accession>
<sequence length="252" mass="28831">MKKRVWIIGASSGIGLDLVKLWLQNNYQVIASSRDIENSNELLKLKSTYSNNLELLNIDVLDNENVIKSVTEAYNIFNGLDICFFNAGVYESMTYEQWDISNFESMININYLGAIRVLKPLIAFLEKQKHKSTIVLNASLSSYFGLPYGGAYSASKAALVNFAQAIQPELQRKNIYVQIINHGFVKTRLTAKNDFEMPQLMEVNYAARKIFDGLNKPYKFEISFPFVLSKFLRLISLLPYKLSFSICKKFLK</sequence>
<dbReference type="InterPro" id="IPR036291">
    <property type="entry name" value="NAD(P)-bd_dom_sf"/>
</dbReference>
<keyword evidence="2" id="KW-0521">NADP</keyword>
<comment type="similarity">
    <text evidence="1">Belongs to the short-chain dehydrogenases/reductases (SDR) family.</text>
</comment>
<evidence type="ECO:0000256" key="1">
    <source>
        <dbReference type="ARBA" id="ARBA00006484"/>
    </source>
</evidence>
<name>A0AAD0SQN7_9BACT</name>
<dbReference type="KEGG" id="asui:ASUIS_1451"/>
<dbReference type="AlphaFoldDB" id="A0AAD0SQN7"/>
<evidence type="ECO:0000256" key="3">
    <source>
        <dbReference type="ARBA" id="ARBA00023002"/>
    </source>
</evidence>
<proteinExistence type="inferred from homology"/>
<dbReference type="PANTHER" id="PTHR43391:SF14">
    <property type="entry name" value="DEHYDROGENASE_REDUCTASE SDR FAMILY PROTEIN 7-LIKE"/>
    <property type="match status" value="1"/>
</dbReference>
<reference evidence="4 5" key="1">
    <citation type="submission" date="2018-08" db="EMBL/GenBank/DDBJ databases">
        <title>Complete genome of the Arcobacter suis type strain LMG 26152.</title>
        <authorList>
            <person name="Miller W.G."/>
            <person name="Yee E."/>
            <person name="Bono J.L."/>
        </authorList>
    </citation>
    <scope>NUCLEOTIDE SEQUENCE [LARGE SCALE GENOMIC DNA]</scope>
    <source>
        <strain evidence="4 5">CECT 7833</strain>
    </source>
</reference>
<evidence type="ECO:0000313" key="4">
    <source>
        <dbReference type="EMBL" id="AXX89933.1"/>
    </source>
</evidence>
<dbReference type="PANTHER" id="PTHR43391">
    <property type="entry name" value="RETINOL DEHYDROGENASE-RELATED"/>
    <property type="match status" value="1"/>
</dbReference>
<dbReference type="Gene3D" id="3.40.50.720">
    <property type="entry name" value="NAD(P)-binding Rossmann-like Domain"/>
    <property type="match status" value="1"/>
</dbReference>
<keyword evidence="3" id="KW-0560">Oxidoreductase</keyword>
<dbReference type="RefSeq" id="WP_118886457.1">
    <property type="nucleotide sequence ID" value="NZ_CP032100.1"/>
</dbReference>
<dbReference type="SUPFAM" id="SSF51735">
    <property type="entry name" value="NAD(P)-binding Rossmann-fold domains"/>
    <property type="match status" value="1"/>
</dbReference>
<evidence type="ECO:0000313" key="5">
    <source>
        <dbReference type="Proteomes" id="UP000263040"/>
    </source>
</evidence>
<dbReference type="EMBL" id="CP032100">
    <property type="protein sequence ID" value="AXX89933.1"/>
    <property type="molecule type" value="Genomic_DNA"/>
</dbReference>
<keyword evidence="5" id="KW-1185">Reference proteome</keyword>
<dbReference type="PRINTS" id="PR00081">
    <property type="entry name" value="GDHRDH"/>
</dbReference>
<dbReference type="InterPro" id="IPR002347">
    <property type="entry name" value="SDR_fam"/>
</dbReference>
<dbReference type="InterPro" id="IPR020904">
    <property type="entry name" value="Sc_DH/Rdtase_CS"/>
</dbReference>
<evidence type="ECO:0000256" key="2">
    <source>
        <dbReference type="ARBA" id="ARBA00022857"/>
    </source>
</evidence>
<dbReference type="PROSITE" id="PS00061">
    <property type="entry name" value="ADH_SHORT"/>
    <property type="match status" value="1"/>
</dbReference>
<gene>
    <name evidence="4" type="ORF">ASUIS_1451</name>
</gene>
<dbReference type="Proteomes" id="UP000263040">
    <property type="component" value="Chromosome"/>
</dbReference>
<organism evidence="4 5">
    <name type="scientific">Arcobacter suis CECT 7833</name>
    <dbReference type="NCBI Taxonomy" id="663365"/>
    <lineage>
        <taxon>Bacteria</taxon>
        <taxon>Pseudomonadati</taxon>
        <taxon>Campylobacterota</taxon>
        <taxon>Epsilonproteobacteria</taxon>
        <taxon>Campylobacterales</taxon>
        <taxon>Arcobacteraceae</taxon>
        <taxon>Arcobacter</taxon>
    </lineage>
</organism>
<dbReference type="GO" id="GO:0016491">
    <property type="term" value="F:oxidoreductase activity"/>
    <property type="evidence" value="ECO:0007669"/>
    <property type="project" value="UniProtKB-KW"/>
</dbReference>
<protein>
    <submittedName>
        <fullName evidence="4">Short-chain dehydrogenase/reductase</fullName>
    </submittedName>
</protein>